<keyword evidence="2" id="KW-1185">Reference proteome</keyword>
<protein>
    <submittedName>
        <fullName evidence="1">Uncharacterized protein</fullName>
    </submittedName>
</protein>
<dbReference type="RefSeq" id="XP_064721641.1">
    <property type="nucleotide sequence ID" value="XM_064865569.1"/>
</dbReference>
<proteinExistence type="predicted"/>
<reference evidence="1 2" key="1">
    <citation type="submission" date="2024-01" db="EMBL/GenBank/DDBJ databases">
        <title>Comparative genomics of Cryptococcus and Kwoniella reveals pathogenesis evolution and contrasting modes of karyotype evolution via chromosome fusion or intercentromeric recombination.</title>
        <authorList>
            <person name="Coelho M.A."/>
            <person name="David-Palma M."/>
            <person name="Shea T."/>
            <person name="Bowers K."/>
            <person name="McGinley-Smith S."/>
            <person name="Mohammad A.W."/>
            <person name="Gnirke A."/>
            <person name="Yurkov A.M."/>
            <person name="Nowrousian M."/>
            <person name="Sun S."/>
            <person name="Cuomo C.A."/>
            <person name="Heitman J."/>
        </authorList>
    </citation>
    <scope>NUCLEOTIDE SEQUENCE [LARGE SCALE GENOMIC DNA]</scope>
    <source>
        <strain evidence="1 2">7685027</strain>
    </source>
</reference>
<dbReference type="EMBL" id="CP143811">
    <property type="protein sequence ID" value="WVO22402.1"/>
    <property type="molecule type" value="Genomic_DNA"/>
</dbReference>
<organism evidence="1 2">
    <name type="scientific">Cryptococcus decagattii</name>
    <dbReference type="NCBI Taxonomy" id="1859122"/>
    <lineage>
        <taxon>Eukaryota</taxon>
        <taxon>Fungi</taxon>
        <taxon>Dikarya</taxon>
        <taxon>Basidiomycota</taxon>
        <taxon>Agaricomycotina</taxon>
        <taxon>Tremellomycetes</taxon>
        <taxon>Tremellales</taxon>
        <taxon>Cryptococcaceae</taxon>
        <taxon>Cryptococcus</taxon>
        <taxon>Cryptococcus gattii species complex</taxon>
    </lineage>
</organism>
<dbReference type="Proteomes" id="UP001432216">
    <property type="component" value="Chromosome 6"/>
</dbReference>
<sequence>MRPVVASSQPPPNEIPFPAVSLFLLQELLLIESLDCHYSHDTQVLGGAQINASFPLLTQDGGSLQQSSCRSVGALLILDWRGIEG</sequence>
<accession>A0ABZ2AV64</accession>
<evidence type="ECO:0000313" key="2">
    <source>
        <dbReference type="Proteomes" id="UP001432216"/>
    </source>
</evidence>
<gene>
    <name evidence="1" type="ORF">IAS62_003732</name>
</gene>
<name>A0ABZ2AV64_9TREE</name>
<dbReference type="GeneID" id="89990504"/>
<evidence type="ECO:0000313" key="1">
    <source>
        <dbReference type="EMBL" id="WVO22402.1"/>
    </source>
</evidence>